<dbReference type="AlphaFoldDB" id="A0A2A2K0T0"/>
<organism evidence="1 2">
    <name type="scientific">Diploscapter pachys</name>
    <dbReference type="NCBI Taxonomy" id="2018661"/>
    <lineage>
        <taxon>Eukaryota</taxon>
        <taxon>Metazoa</taxon>
        <taxon>Ecdysozoa</taxon>
        <taxon>Nematoda</taxon>
        <taxon>Chromadorea</taxon>
        <taxon>Rhabditida</taxon>
        <taxon>Rhabditina</taxon>
        <taxon>Rhabditomorpha</taxon>
        <taxon>Rhabditoidea</taxon>
        <taxon>Rhabditidae</taxon>
        <taxon>Diploscapter</taxon>
    </lineage>
</organism>
<reference evidence="1 2" key="1">
    <citation type="journal article" date="2017" name="Curr. Biol.">
        <title>Genome architecture and evolution of a unichromosomal asexual nematode.</title>
        <authorList>
            <person name="Fradin H."/>
            <person name="Zegar C."/>
            <person name="Gutwein M."/>
            <person name="Lucas J."/>
            <person name="Kovtun M."/>
            <person name="Corcoran D."/>
            <person name="Baugh L.R."/>
            <person name="Kiontke K."/>
            <person name="Gunsalus K."/>
            <person name="Fitch D.H."/>
            <person name="Piano F."/>
        </authorList>
    </citation>
    <scope>NUCLEOTIDE SEQUENCE [LARGE SCALE GENOMIC DNA]</scope>
    <source>
        <strain evidence="1">PF1309</strain>
    </source>
</reference>
<evidence type="ECO:0000313" key="2">
    <source>
        <dbReference type="Proteomes" id="UP000218231"/>
    </source>
</evidence>
<dbReference type="EMBL" id="LIAE01009901">
    <property type="protein sequence ID" value="PAV67626.1"/>
    <property type="molecule type" value="Genomic_DNA"/>
</dbReference>
<name>A0A2A2K0T0_9BILA</name>
<comment type="caution">
    <text evidence="1">The sequence shown here is derived from an EMBL/GenBank/DDBJ whole genome shotgun (WGS) entry which is preliminary data.</text>
</comment>
<dbReference type="Proteomes" id="UP000218231">
    <property type="component" value="Unassembled WGS sequence"/>
</dbReference>
<gene>
    <name evidence="1" type="ORF">WR25_13880</name>
</gene>
<evidence type="ECO:0000313" key="1">
    <source>
        <dbReference type="EMBL" id="PAV67626.1"/>
    </source>
</evidence>
<accession>A0A2A2K0T0</accession>
<proteinExistence type="predicted"/>
<sequence length="141" mass="14068">MAARRASLPLMPWRRNRLSPGVKSPRPAAFSVATVPGAVEASRLVLMMIAMLAARSAANASIAPGAATTALAPVRSQRAHCAASKGAAGSRAANASTPRLRITVSSASNTAARGLPAQAVQLGAASVALGASTTLSPAAFR</sequence>
<keyword evidence="2" id="KW-1185">Reference proteome</keyword>
<protein>
    <submittedName>
        <fullName evidence="1">Uncharacterized protein</fullName>
    </submittedName>
</protein>